<comment type="caution">
    <text evidence="4">The sequence shown here is derived from an EMBL/GenBank/DDBJ whole genome shotgun (WGS) entry which is preliminary data.</text>
</comment>
<keyword evidence="2" id="KW-0472">Membrane</keyword>
<accession>A0ABT4ZTE4</accession>
<feature type="compositionally biased region" description="Low complexity" evidence="1">
    <location>
        <begin position="24"/>
        <end position="55"/>
    </location>
</feature>
<protein>
    <submittedName>
        <fullName evidence="4">Class A beta-lactamase-related serine hydrolase</fullName>
    </submittedName>
</protein>
<name>A0ABT4ZTE4_9CYAN</name>
<evidence type="ECO:0000259" key="3">
    <source>
        <dbReference type="Pfam" id="PF13354"/>
    </source>
</evidence>
<dbReference type="Gene3D" id="3.40.710.10">
    <property type="entry name" value="DD-peptidase/beta-lactamase superfamily"/>
    <property type="match status" value="1"/>
</dbReference>
<dbReference type="PANTHER" id="PTHR35333">
    <property type="entry name" value="BETA-LACTAMASE"/>
    <property type="match status" value="1"/>
</dbReference>
<dbReference type="Pfam" id="PF13354">
    <property type="entry name" value="Beta-lactamase2"/>
    <property type="match status" value="1"/>
</dbReference>
<dbReference type="Proteomes" id="UP001211711">
    <property type="component" value="Unassembled WGS sequence"/>
</dbReference>
<evidence type="ECO:0000313" key="5">
    <source>
        <dbReference type="Proteomes" id="UP001211711"/>
    </source>
</evidence>
<organism evidence="4 5">
    <name type="scientific">Sphaerospermopsis kisseleviana CS-549</name>
    <dbReference type="NCBI Taxonomy" id="3021783"/>
    <lineage>
        <taxon>Bacteria</taxon>
        <taxon>Bacillati</taxon>
        <taxon>Cyanobacteriota</taxon>
        <taxon>Cyanophyceae</taxon>
        <taxon>Nostocales</taxon>
        <taxon>Aphanizomenonaceae</taxon>
        <taxon>Sphaerospermopsis</taxon>
        <taxon>Sphaerospermopsis kisseleviana</taxon>
    </lineage>
</organism>
<dbReference type="InterPro" id="IPR000871">
    <property type="entry name" value="Beta-lactam_class-A"/>
</dbReference>
<dbReference type="GO" id="GO:0016787">
    <property type="term" value="F:hydrolase activity"/>
    <property type="evidence" value="ECO:0007669"/>
    <property type="project" value="UniProtKB-KW"/>
</dbReference>
<dbReference type="RefSeq" id="WP_096566052.1">
    <property type="nucleotide sequence ID" value="NZ_JAQMTI010000137.1"/>
</dbReference>
<evidence type="ECO:0000256" key="1">
    <source>
        <dbReference type="SAM" id="MobiDB-lite"/>
    </source>
</evidence>
<gene>
    <name evidence="4" type="ORF">PN497_11585</name>
</gene>
<evidence type="ECO:0000256" key="2">
    <source>
        <dbReference type="SAM" id="Phobius"/>
    </source>
</evidence>
<feature type="domain" description="Beta-lactamase class A catalytic" evidence="3">
    <location>
        <begin position="223"/>
        <end position="433"/>
    </location>
</feature>
<keyword evidence="4" id="KW-0378">Hydrolase</keyword>
<dbReference type="InterPro" id="IPR045155">
    <property type="entry name" value="Beta-lactam_cat"/>
</dbReference>
<feature type="compositionally biased region" description="Polar residues" evidence="1">
    <location>
        <begin position="62"/>
        <end position="74"/>
    </location>
</feature>
<dbReference type="SUPFAM" id="SSF56601">
    <property type="entry name" value="beta-lactamase/transpeptidase-like"/>
    <property type="match status" value="1"/>
</dbReference>
<keyword evidence="5" id="KW-1185">Reference proteome</keyword>
<reference evidence="4 5" key="1">
    <citation type="submission" date="2023-01" db="EMBL/GenBank/DDBJ databases">
        <title>Genomes from the Australian National Cyanobacteria Reference Collection.</title>
        <authorList>
            <person name="Willis A."/>
            <person name="Lee E.M.F."/>
        </authorList>
    </citation>
    <scope>NUCLEOTIDE SEQUENCE [LARGE SCALE GENOMIC DNA]</scope>
    <source>
        <strain evidence="4 5">CS-549</strain>
    </source>
</reference>
<dbReference type="EMBL" id="JAQMTI010000137">
    <property type="protein sequence ID" value="MDB9441997.1"/>
    <property type="molecule type" value="Genomic_DNA"/>
</dbReference>
<keyword evidence="2" id="KW-1133">Transmembrane helix</keyword>
<keyword evidence="2" id="KW-0812">Transmembrane</keyword>
<feature type="transmembrane region" description="Helical" evidence="2">
    <location>
        <begin position="140"/>
        <end position="165"/>
    </location>
</feature>
<feature type="region of interest" description="Disordered" evidence="1">
    <location>
        <begin position="1"/>
        <end position="81"/>
    </location>
</feature>
<feature type="region of interest" description="Disordered" evidence="1">
    <location>
        <begin position="459"/>
        <end position="488"/>
    </location>
</feature>
<dbReference type="PANTHER" id="PTHR35333:SF4">
    <property type="entry name" value="SLR0121 PROTEIN"/>
    <property type="match status" value="1"/>
</dbReference>
<proteinExistence type="predicted"/>
<feature type="compositionally biased region" description="Low complexity" evidence="1">
    <location>
        <begin position="476"/>
        <end position="488"/>
    </location>
</feature>
<evidence type="ECO:0000313" key="4">
    <source>
        <dbReference type="EMBL" id="MDB9441997.1"/>
    </source>
</evidence>
<sequence length="541" mass="58558">MSESNDKLIAVSKRQSSQRRRPRPVQSQDQGQAQKQSQKAGQKQARKQQQGANRGETVALTRLNNPISSANVTTEGRRPSSRLVMPTAVKPIPKPRANMSTKMPQSVTGKLKTVRVQKQGKLKVTRQSSRKTRLKPMAKAVLYTLRLLIVGIGLGAIVGTILSILDPAYRITTTSASPSQTNITQSHANNQASGSGLVLAQEITTLKSTLQNLATANPSLTPGVFMVDLDTGDYVDINASTSFPAASTIKIPILVAFFQDVDGGKIRLDEMLTMEKEMVAGGSGNLRTQPVGSKYTALDVATKMMTISDNTATNMLITRLGGQEVLNGRFRSWGLTTTAIRNILPDLEGTNTTSPKELADLIAKVNQGNLVSMRSRDLMLDIMRRTERNTLIPSGLGEGARAYHKTGDIGTMLGDAGLIDIPTGKRYIAAVMVKRPHNDSAAETLISSISKAAYENFSQANVTPPTPTNNPPSTNPPSTSFQPPVQPFIQPVQPVQPVQPFTQPFIQPQVMSPIPPNGMVNNVPMGTYQPPMMTPQYYPPR</sequence>
<feature type="compositionally biased region" description="Pro residues" evidence="1">
    <location>
        <begin position="464"/>
        <end position="475"/>
    </location>
</feature>
<dbReference type="InterPro" id="IPR012338">
    <property type="entry name" value="Beta-lactam/transpept-like"/>
</dbReference>